<feature type="domain" description="RNA polymerase sigma factor 70 region 4 type 2" evidence="6">
    <location>
        <begin position="113"/>
        <end position="165"/>
    </location>
</feature>
<dbReference type="RefSeq" id="WP_063166753.1">
    <property type="nucleotide sequence ID" value="NZ_CP014342.1"/>
</dbReference>
<evidence type="ECO:0000256" key="2">
    <source>
        <dbReference type="ARBA" id="ARBA00023015"/>
    </source>
</evidence>
<sequence>MERELIERIRHGDEGAFAELYQLYAEYALRVAAAVTGSSANAADAVQETFIRVYDHIGRFDPSRPFRPWFYRILINECRRFMKKQRAVAILSEEMGAAGFLSYEERYAFAQYEELYKAIGRLKEKQRIPIVLKYLQGFTDEEIADILDLNVNTVKSRLFKARSQLMKWMKMEEERGATNG</sequence>
<proteinExistence type="inferred from homology"/>
<dbReference type="PANTHER" id="PTHR43133:SF51">
    <property type="entry name" value="RNA POLYMERASE SIGMA FACTOR"/>
    <property type="match status" value="1"/>
</dbReference>
<evidence type="ECO:0000313" key="8">
    <source>
        <dbReference type="Proteomes" id="UP000076226"/>
    </source>
</evidence>
<evidence type="ECO:0000259" key="5">
    <source>
        <dbReference type="Pfam" id="PF04542"/>
    </source>
</evidence>
<dbReference type="InterPro" id="IPR039425">
    <property type="entry name" value="RNA_pol_sigma-70-like"/>
</dbReference>
<feature type="domain" description="RNA polymerase sigma-70 region 2" evidence="5">
    <location>
        <begin position="20"/>
        <end position="86"/>
    </location>
</feature>
<dbReference type="Proteomes" id="UP000076226">
    <property type="component" value="Chromosome"/>
</dbReference>
<dbReference type="PANTHER" id="PTHR43133">
    <property type="entry name" value="RNA POLYMERASE ECF-TYPE SIGMA FACTO"/>
    <property type="match status" value="1"/>
</dbReference>
<dbReference type="InterPro" id="IPR013324">
    <property type="entry name" value="RNA_pol_sigma_r3/r4-like"/>
</dbReference>
<dbReference type="Pfam" id="PF04542">
    <property type="entry name" value="Sigma70_r2"/>
    <property type="match status" value="1"/>
</dbReference>
<evidence type="ECO:0000313" key="7">
    <source>
        <dbReference type="EMBL" id="AMX84569.1"/>
    </source>
</evidence>
<dbReference type="InterPro" id="IPR014284">
    <property type="entry name" value="RNA_pol_sigma-70_dom"/>
</dbReference>
<name>A0ABN4NIN6_9BACL</name>
<evidence type="ECO:0000256" key="4">
    <source>
        <dbReference type="ARBA" id="ARBA00023163"/>
    </source>
</evidence>
<gene>
    <name evidence="7" type="ORF">GS3922_13465</name>
</gene>
<reference evidence="7 8" key="1">
    <citation type="submission" date="2016-02" db="EMBL/GenBank/DDBJ databases">
        <title>Complete genome sequence of Geobacillus subterraneus KCTC 3922T.</title>
        <authorList>
            <person name="Lee D.-W."/>
            <person name="Lee Y.-J."/>
            <person name="Lee S.-J."/>
            <person name="Park G.-S."/>
            <person name="Lee S.-J."/>
            <person name="Shin J.-H."/>
        </authorList>
    </citation>
    <scope>NUCLEOTIDE SEQUENCE [LARGE SCALE GENOMIC DNA]</scope>
    <source>
        <strain evidence="7 8">KCTC 3922</strain>
    </source>
</reference>
<dbReference type="InterPro" id="IPR013249">
    <property type="entry name" value="RNA_pol_sigma70_r4_t2"/>
</dbReference>
<dbReference type="CDD" id="cd06171">
    <property type="entry name" value="Sigma70_r4"/>
    <property type="match status" value="1"/>
</dbReference>
<dbReference type="InterPro" id="IPR007627">
    <property type="entry name" value="RNA_pol_sigma70_r2"/>
</dbReference>
<keyword evidence="8" id="KW-1185">Reference proteome</keyword>
<dbReference type="SUPFAM" id="SSF88659">
    <property type="entry name" value="Sigma3 and sigma4 domains of RNA polymerase sigma factors"/>
    <property type="match status" value="1"/>
</dbReference>
<evidence type="ECO:0000256" key="1">
    <source>
        <dbReference type="ARBA" id="ARBA00010641"/>
    </source>
</evidence>
<comment type="similarity">
    <text evidence="1">Belongs to the sigma-70 factor family. ECF subfamily.</text>
</comment>
<keyword evidence="4" id="KW-0804">Transcription</keyword>
<organism evidence="7 8">
    <name type="scientific">Geobacillus subterraneus</name>
    <dbReference type="NCBI Taxonomy" id="129338"/>
    <lineage>
        <taxon>Bacteria</taxon>
        <taxon>Bacillati</taxon>
        <taxon>Bacillota</taxon>
        <taxon>Bacilli</taxon>
        <taxon>Bacillales</taxon>
        <taxon>Anoxybacillaceae</taxon>
        <taxon>Geobacillus</taxon>
    </lineage>
</organism>
<accession>A0ABN4NIN6</accession>
<evidence type="ECO:0000259" key="6">
    <source>
        <dbReference type="Pfam" id="PF08281"/>
    </source>
</evidence>
<dbReference type="Pfam" id="PF08281">
    <property type="entry name" value="Sigma70_r4_2"/>
    <property type="match status" value="1"/>
</dbReference>
<evidence type="ECO:0000256" key="3">
    <source>
        <dbReference type="ARBA" id="ARBA00023082"/>
    </source>
</evidence>
<dbReference type="SUPFAM" id="SSF88946">
    <property type="entry name" value="Sigma2 domain of RNA polymerase sigma factors"/>
    <property type="match status" value="1"/>
</dbReference>
<dbReference type="InterPro" id="IPR036388">
    <property type="entry name" value="WH-like_DNA-bd_sf"/>
</dbReference>
<dbReference type="InterPro" id="IPR013325">
    <property type="entry name" value="RNA_pol_sigma_r2"/>
</dbReference>
<keyword evidence="2" id="KW-0805">Transcription regulation</keyword>
<dbReference type="NCBIfam" id="TIGR02937">
    <property type="entry name" value="sigma70-ECF"/>
    <property type="match status" value="1"/>
</dbReference>
<keyword evidence="3" id="KW-0731">Sigma factor</keyword>
<protein>
    <submittedName>
        <fullName evidence="7">RNA polymerase subunit sigma-24</fullName>
    </submittedName>
</protein>
<dbReference type="Gene3D" id="1.10.1740.10">
    <property type="match status" value="1"/>
</dbReference>
<dbReference type="Gene3D" id="1.10.10.10">
    <property type="entry name" value="Winged helix-like DNA-binding domain superfamily/Winged helix DNA-binding domain"/>
    <property type="match status" value="1"/>
</dbReference>
<dbReference type="EMBL" id="CP014342">
    <property type="protein sequence ID" value="AMX84569.1"/>
    <property type="molecule type" value="Genomic_DNA"/>
</dbReference>